<keyword evidence="11" id="KW-0238">DNA-binding</keyword>
<dbReference type="InterPro" id="IPR001129">
    <property type="entry name" value="Membr-assoc_MAPEG"/>
</dbReference>
<dbReference type="GO" id="GO:0000981">
    <property type="term" value="F:DNA-binding transcription factor activity, RNA polymerase II-specific"/>
    <property type="evidence" value="ECO:0007669"/>
    <property type="project" value="InterPro"/>
</dbReference>
<dbReference type="PROSITE" id="PS50048">
    <property type="entry name" value="ZN2_CY6_FUNGAL_2"/>
    <property type="match status" value="1"/>
</dbReference>
<feature type="region of interest" description="Disordered" evidence="15">
    <location>
        <begin position="680"/>
        <end position="711"/>
    </location>
</feature>
<feature type="transmembrane region" description="Helical" evidence="16">
    <location>
        <begin position="1125"/>
        <end position="1156"/>
    </location>
</feature>
<evidence type="ECO:0000256" key="13">
    <source>
        <dbReference type="ARBA" id="ARBA00023163"/>
    </source>
</evidence>
<dbReference type="GO" id="GO:0008270">
    <property type="term" value="F:zinc ion binding"/>
    <property type="evidence" value="ECO:0007669"/>
    <property type="project" value="InterPro"/>
</dbReference>
<evidence type="ECO:0000256" key="12">
    <source>
        <dbReference type="ARBA" id="ARBA00023136"/>
    </source>
</evidence>
<dbReference type="Gene3D" id="3.40.50.300">
    <property type="entry name" value="P-loop containing nucleotide triphosphate hydrolases"/>
    <property type="match status" value="2"/>
</dbReference>
<keyword evidence="4" id="KW-1003">Cell membrane</keyword>
<dbReference type="GO" id="GO:0005886">
    <property type="term" value="C:plasma membrane"/>
    <property type="evidence" value="ECO:0007669"/>
    <property type="project" value="UniProtKB-SubCell"/>
</dbReference>
<sequence length="2271" mass="254608">MPAHLHTHPHGSTSLASNQEAESPSDTAASPRVHLSHDDEDAIAEIHHTLTEISHHDSRQGYPEPHSSFDKFLEAELQAGRKKSNLGVCFQSLSTWGDGEEHANVKTLGTALWRTLTFQDVYEWTIQPWLSRKEPRSGRSLIRDFSGVVRSGEIMLVLGRPGAGCSTLLRTIAGHHSSFLGVTGSLDYSGLSLEEVKKHYRGQVAYIPEDDVHFPTLTVQQTLEFALQSKTPQRYQDRISRYLEIYGRVFGMSHTMNTLVGNEYIRGVSGGERKRISIIESLATDSSVSCWDNSTRGLDASSALDYARSLRIMTDTCGKATLMTLYQASDAIYDLVDKVLLIDEGRMLYQGPAREAKHYFEDLGYECAEMQTISDFLTSITVPERRRFRPGWECRAPKGPIELEEAFRKSPAYQKVQYDVQHYEDQRLGGKSVGTTQTDSDSGSLEDFKKAVQTDKSRFVSPKSPYTISIFRQVVLCAKRQLWQIQGHMSPLYIKLISSVIYGLLVGSMFYNQPQTTAGMYSRGGIIFYSSILLAWLQMSELEEAMQGRDILSRQKKFAFVRPSAYTTPALYTYEAMMAAEFHNTNFTCSPESVVPSGPNYTEIAYQTCGYAGSQIGTTVVNGDNYLAAQYGFSFGHVWRNFGILCLFTVVYIACTCWLSEIMEWEPDSAGPIRYKKSRRIPGQSHKKVQDEESSPVQRNATMPDADNTREESRQAITGTMSTFTWDNLELFVQVGKENRKLLNGVSGYCKPGTLTALVGASGAGKSTLLTALTQRPSSGKLTGTMYVDGHAVDESFNRQIGYCQQMDIHDESSTVREAFEFSALLRQSPKVTDEEKISYVNTVIETLDLIDLQNALIGSLDIEKKKRVTIGVELCAKPELLLFLDEPTSGLDSQGASSIIGLLGRLADQGLAILCTIHQANQQQFEVFDRVLALSPGGSTYYFGEVGESGRSIFEYFSKNGYQPENVTNAADFLIEVVVGGMKNTVHQVDWADVWNRSIEASMVKEDISEIRNRGAKLEASLVAKEHSTPPLYLQIGLLTKRTLRQYWRSPEYPYSRLYASFLHAVINGLTYLQIGNSSTDLQSKAFSCFLVLMLVPEFINAISMRFIMNRDIWKAREGPSGVYGWFAFCTAQILCEIPYAIISAVIFYMLYYFIVGLPLGFAAGYSFLMFFLFFLFATSWGQWIAALSADSMVAATLMPFFIIMCELFNGILQPHDNMPAFWKYTMYYVTPFTYWIGGVLMAVLRGMPVICDSSELTIFESPPNMTCGEYAGPWLAEHGVGYLSNPDDTSKCGYCKYSYGDDYLSGIGLDPSKLWPYFGIFLAFVISNYLMRNNTNRYSSPTIMYEDRASEPHVGQSSTSPDIIPRRRRPALSCTICRRRKLKCDRSLPCTQCVKSKTPDLCVYSGPAPARPLDSRPTHSPSARASVPSSQPSPAHSGLYVFDSKHHSSNRINKPKGRPEEVQELRHRVQVLESALSRAGSIQTPDSSACESVSDYGPRIASDSQYLSDDVKYLPERACFRGKNGKTRYCGRCHSALSFSFFKDVLSYFQGRRTQKSKSAEYLKLKKFRGETLSREKRDHQRAYREKAFTLEEMIPHRRVADELVNLYLSTFETTYRVLHVPTFRKQYEAYWTGKETTDMVFVAKLLAVMAASSCFFSPTTRLNETDTLHSAAGGWIMAVQSWIASLNIQCILILARQADATDGDVVWISSGSLIRSAMMIGLHRNPARFPKMTRFWAEMRRRLWTTILELDLQSTLDGGMPPSNDLDEYDCGPPSNYDDEDLAEDMTEEVIPKDTAVVTRSSFQILLWRSLALRVRIAKLVNSLKFTLSYDEALRLSEQLVQYRDDALALFSDNASTSMPPESLQFTRSFLVFIMIRFLLVLHRPFSLSVQLSPKFSYSRKICLESSLEMLSQLDAPAVSLPEAQACPHLGQLSGGMFRDEYFHAAITVCVEVFLQANEFSSSKQSPGQPSSLSSLNDLVRSQQDVLVQAVEHTLDTFGNRISPRGKGCKAFIFLAMALASVKAHLNGEDGVRKVEQVATKSIKNCERMIRGEAWTDIRREGPVVPDVSTPSLNSATPEMPFDPALVPYESASISAFRFGANIDRTIWTVLGLHAAPGEQASNHAVAYLLASWFISFGVFSARGEKIKLRLDHNQAPREDLAKYGEAAVQSGKISRQTLNRLKRQEAIMANSAEHYPLFVAAILVALHAGVPNEIINRIGLWYAVSRLAFGFCYKYIESFKLSFLRSACWWSSNICCFTAFWFASKKL</sequence>
<reference evidence="19" key="1">
    <citation type="submission" date="2019-04" db="EMBL/GenBank/DDBJ databases">
        <title>Friends and foes A comparative genomics studyof 23 Aspergillus species from section Flavi.</title>
        <authorList>
            <consortium name="DOE Joint Genome Institute"/>
            <person name="Kjaerbolling I."/>
            <person name="Vesth T."/>
            <person name="Frisvad J.C."/>
            <person name="Nybo J.L."/>
            <person name="Theobald S."/>
            <person name="Kildgaard S."/>
            <person name="Isbrandt T."/>
            <person name="Kuo A."/>
            <person name="Sato A."/>
            <person name="Lyhne E.K."/>
            <person name="Kogle M.E."/>
            <person name="Wiebenga A."/>
            <person name="Kun R.S."/>
            <person name="Lubbers R.J."/>
            <person name="Makela M.R."/>
            <person name="Barry K."/>
            <person name="Chovatia M."/>
            <person name="Clum A."/>
            <person name="Daum C."/>
            <person name="Haridas S."/>
            <person name="He G."/>
            <person name="LaButti K."/>
            <person name="Lipzen A."/>
            <person name="Mondo S."/>
            <person name="Riley R."/>
            <person name="Salamov A."/>
            <person name="Simmons B.A."/>
            <person name="Magnuson J.K."/>
            <person name="Henrissat B."/>
            <person name="Mortensen U.H."/>
            <person name="Larsen T.O."/>
            <person name="Devries R.P."/>
            <person name="Grigoriev I.V."/>
            <person name="Machida M."/>
            <person name="Baker S.E."/>
            <person name="Andersen M.R."/>
        </authorList>
    </citation>
    <scope>NUCLEOTIDE SEQUENCE [LARGE SCALE GENOMIC DNA]</scope>
    <source>
        <strain evidence="19">IBT 14317</strain>
    </source>
</reference>
<dbReference type="Pfam" id="PF00005">
    <property type="entry name" value="ABC_tran"/>
    <property type="match status" value="2"/>
</dbReference>
<dbReference type="GO" id="GO:0003677">
    <property type="term" value="F:DNA binding"/>
    <property type="evidence" value="ECO:0007669"/>
    <property type="project" value="UniProtKB-KW"/>
</dbReference>
<proteinExistence type="inferred from homology"/>
<protein>
    <recommendedName>
        <fullName evidence="20">ABC-2 type transporter-domain-containing protein</fullName>
    </recommendedName>
</protein>
<gene>
    <name evidence="19" type="ORF">BDV23DRAFT_176402</name>
</gene>
<evidence type="ECO:0000256" key="8">
    <source>
        <dbReference type="ARBA" id="ARBA00022840"/>
    </source>
</evidence>
<feature type="compositionally biased region" description="Polar residues" evidence="15">
    <location>
        <begin position="10"/>
        <end position="28"/>
    </location>
</feature>
<feature type="transmembrane region" description="Helical" evidence="16">
    <location>
        <begin position="1059"/>
        <end position="1077"/>
    </location>
</feature>
<dbReference type="InterPro" id="IPR036864">
    <property type="entry name" value="Zn2-C6_fun-type_DNA-bd_sf"/>
</dbReference>
<evidence type="ECO:0000256" key="11">
    <source>
        <dbReference type="ARBA" id="ARBA00023125"/>
    </source>
</evidence>
<feature type="transmembrane region" description="Helical" evidence="16">
    <location>
        <begin position="1226"/>
        <end position="1246"/>
    </location>
</feature>
<keyword evidence="7" id="KW-0547">Nucleotide-binding</keyword>
<dbReference type="InterPro" id="IPR010929">
    <property type="entry name" value="PDR_CDR_ABC"/>
</dbReference>
<dbReference type="InterPro" id="IPR001138">
    <property type="entry name" value="Zn2Cys6_DnaBD"/>
</dbReference>
<dbReference type="GO" id="GO:0016887">
    <property type="term" value="F:ATP hydrolysis activity"/>
    <property type="evidence" value="ECO:0007669"/>
    <property type="project" value="InterPro"/>
</dbReference>
<dbReference type="PROSITE" id="PS50893">
    <property type="entry name" value="ABC_TRANSPORTER_2"/>
    <property type="match status" value="2"/>
</dbReference>
<dbReference type="CDD" id="cd03233">
    <property type="entry name" value="ABCG_PDR_domain1"/>
    <property type="match status" value="1"/>
</dbReference>
<evidence type="ECO:0000256" key="5">
    <source>
        <dbReference type="ARBA" id="ARBA00022692"/>
    </source>
</evidence>
<feature type="transmembrane region" description="Helical" evidence="16">
    <location>
        <begin position="1194"/>
        <end position="1214"/>
    </location>
</feature>
<dbReference type="GO" id="GO:0005524">
    <property type="term" value="F:ATP binding"/>
    <property type="evidence" value="ECO:0007669"/>
    <property type="project" value="UniProtKB-KW"/>
</dbReference>
<dbReference type="InterPro" id="IPR003593">
    <property type="entry name" value="AAA+_ATPase"/>
</dbReference>
<evidence type="ECO:0008006" key="20">
    <source>
        <dbReference type="Google" id="ProtNLM"/>
    </source>
</evidence>
<evidence type="ECO:0000256" key="15">
    <source>
        <dbReference type="SAM" id="MobiDB-lite"/>
    </source>
</evidence>
<dbReference type="Pfam" id="PF01061">
    <property type="entry name" value="ABC2_membrane"/>
    <property type="match status" value="2"/>
</dbReference>
<dbReference type="InterPro" id="IPR034001">
    <property type="entry name" value="ABCG_PDR_1"/>
</dbReference>
<evidence type="ECO:0000256" key="10">
    <source>
        <dbReference type="ARBA" id="ARBA00023015"/>
    </source>
</evidence>
<dbReference type="SMART" id="SM00906">
    <property type="entry name" value="Fungal_trans"/>
    <property type="match status" value="1"/>
</dbReference>
<dbReference type="Proteomes" id="UP000326877">
    <property type="component" value="Unassembled WGS sequence"/>
</dbReference>
<keyword evidence="3" id="KW-0813">Transport</keyword>
<accession>A0A5N7BTV0</accession>
<evidence type="ECO:0000256" key="2">
    <source>
        <dbReference type="ARBA" id="ARBA00006012"/>
    </source>
</evidence>
<dbReference type="Gene3D" id="1.20.120.550">
    <property type="entry name" value="Membrane associated eicosanoid/glutathione metabolism-like domain"/>
    <property type="match status" value="1"/>
</dbReference>
<dbReference type="EMBL" id="ML735340">
    <property type="protein sequence ID" value="KAE8385262.1"/>
    <property type="molecule type" value="Genomic_DNA"/>
</dbReference>
<dbReference type="Gene3D" id="4.10.240.10">
    <property type="entry name" value="Zn(2)-C6 fungal-type DNA-binding domain"/>
    <property type="match status" value="1"/>
</dbReference>
<keyword evidence="8" id="KW-0067">ATP-binding</keyword>
<name>A0A5N7BTV0_PETAA</name>
<dbReference type="GO" id="GO:0006351">
    <property type="term" value="P:DNA-templated transcription"/>
    <property type="evidence" value="ECO:0007669"/>
    <property type="project" value="InterPro"/>
</dbReference>
<feature type="region of interest" description="Disordered" evidence="15">
    <location>
        <begin position="1414"/>
        <end position="1440"/>
    </location>
</feature>
<dbReference type="InterPro" id="IPR013525">
    <property type="entry name" value="ABC2_TM"/>
</dbReference>
<evidence type="ECO:0000256" key="16">
    <source>
        <dbReference type="SAM" id="Phobius"/>
    </source>
</evidence>
<feature type="domain" description="Zn(2)-C6 fungal-type" evidence="17">
    <location>
        <begin position="1375"/>
        <end position="1406"/>
    </location>
</feature>
<keyword evidence="10" id="KW-0805">Transcription regulation</keyword>
<keyword evidence="12 16" id="KW-0472">Membrane</keyword>
<evidence type="ECO:0000256" key="7">
    <source>
        <dbReference type="ARBA" id="ARBA00022741"/>
    </source>
</evidence>
<feature type="transmembrane region" description="Helical" evidence="16">
    <location>
        <begin position="1162"/>
        <end position="1182"/>
    </location>
</feature>
<dbReference type="FunFam" id="3.40.50.300:FF:000054">
    <property type="entry name" value="ABC multidrug transporter atrF"/>
    <property type="match status" value="1"/>
</dbReference>
<evidence type="ECO:0000256" key="1">
    <source>
        <dbReference type="ARBA" id="ARBA00004651"/>
    </source>
</evidence>
<dbReference type="FunFam" id="3.40.50.300:FF:001569">
    <property type="entry name" value="ABC multidrug transporter (Eurofung)"/>
    <property type="match status" value="1"/>
</dbReference>
<dbReference type="InterPro" id="IPR003439">
    <property type="entry name" value="ABC_transporter-like_ATP-bd"/>
</dbReference>
<keyword evidence="5 16" id="KW-0812">Transmembrane</keyword>
<comment type="subcellular location">
    <subcellularLocation>
        <location evidence="1">Cell membrane</location>
        <topology evidence="1">Multi-pass membrane protein</topology>
    </subcellularLocation>
</comment>
<evidence type="ECO:0000256" key="3">
    <source>
        <dbReference type="ARBA" id="ARBA00022448"/>
    </source>
</evidence>
<dbReference type="InterPro" id="IPR027417">
    <property type="entry name" value="P-loop_NTPase"/>
</dbReference>
<keyword evidence="9 16" id="KW-1133">Transmembrane helix</keyword>
<feature type="transmembrane region" description="Helical" evidence="16">
    <location>
        <begin position="1083"/>
        <end position="1104"/>
    </location>
</feature>
<feature type="compositionally biased region" description="Polar residues" evidence="15">
    <location>
        <begin position="1420"/>
        <end position="1436"/>
    </location>
</feature>
<dbReference type="InterPro" id="IPR017871">
    <property type="entry name" value="ABC_transporter-like_CS"/>
</dbReference>
<dbReference type="SUPFAM" id="SSF52540">
    <property type="entry name" value="P-loop containing nucleoside triphosphate hydrolases"/>
    <property type="match status" value="2"/>
</dbReference>
<feature type="domain" description="ABC transporter" evidence="18">
    <location>
        <begin position="724"/>
        <end position="962"/>
    </location>
</feature>
<dbReference type="Pfam" id="PF04082">
    <property type="entry name" value="Fungal_trans"/>
    <property type="match status" value="1"/>
</dbReference>
<dbReference type="SUPFAM" id="SSF161084">
    <property type="entry name" value="MAPEG domain-like"/>
    <property type="match status" value="1"/>
</dbReference>
<feature type="region of interest" description="Disordered" evidence="15">
    <location>
        <begin position="1"/>
        <end position="33"/>
    </location>
</feature>
<feature type="domain" description="ABC transporter" evidence="18">
    <location>
        <begin position="116"/>
        <end position="369"/>
    </location>
</feature>
<evidence type="ECO:0000313" key="19">
    <source>
        <dbReference type="EMBL" id="KAE8385262.1"/>
    </source>
</evidence>
<comment type="similarity">
    <text evidence="2">Belongs to the ABC transporter superfamily. ABCG family. PDR (TC 3.A.1.205) subfamily.</text>
</comment>
<dbReference type="SMART" id="SM00382">
    <property type="entry name" value="AAA"/>
    <property type="match status" value="2"/>
</dbReference>
<dbReference type="GO" id="GO:0140359">
    <property type="term" value="F:ABC-type transporter activity"/>
    <property type="evidence" value="ECO:0007669"/>
    <property type="project" value="InterPro"/>
</dbReference>
<dbReference type="SUPFAM" id="SSF57701">
    <property type="entry name" value="Zn2/Cys6 DNA-binding domain"/>
    <property type="match status" value="1"/>
</dbReference>
<dbReference type="SMART" id="SM00066">
    <property type="entry name" value="GAL4"/>
    <property type="match status" value="1"/>
</dbReference>
<evidence type="ECO:0000256" key="14">
    <source>
        <dbReference type="ARBA" id="ARBA00023242"/>
    </source>
</evidence>
<evidence type="ECO:0000256" key="4">
    <source>
        <dbReference type="ARBA" id="ARBA00022475"/>
    </source>
</evidence>
<dbReference type="Pfam" id="PF06422">
    <property type="entry name" value="PDR_CDR"/>
    <property type="match status" value="1"/>
</dbReference>
<organism evidence="19">
    <name type="scientific">Petromyces alliaceus</name>
    <name type="common">Aspergillus alliaceus</name>
    <dbReference type="NCBI Taxonomy" id="209559"/>
    <lineage>
        <taxon>Eukaryota</taxon>
        <taxon>Fungi</taxon>
        <taxon>Dikarya</taxon>
        <taxon>Ascomycota</taxon>
        <taxon>Pezizomycotina</taxon>
        <taxon>Eurotiomycetes</taxon>
        <taxon>Eurotiomycetidae</taxon>
        <taxon>Eurotiales</taxon>
        <taxon>Aspergillaceae</taxon>
        <taxon>Aspergillus</taxon>
        <taxon>Aspergillus subgen. Circumdati</taxon>
    </lineage>
</organism>
<dbReference type="PROSITE" id="PS00211">
    <property type="entry name" value="ABC_TRANSPORTER_1"/>
    <property type="match status" value="1"/>
</dbReference>
<evidence type="ECO:0000256" key="9">
    <source>
        <dbReference type="ARBA" id="ARBA00022989"/>
    </source>
</evidence>
<dbReference type="CDD" id="cd12148">
    <property type="entry name" value="fungal_TF_MHR"/>
    <property type="match status" value="1"/>
</dbReference>
<keyword evidence="14" id="KW-0539">Nucleus</keyword>
<keyword evidence="6" id="KW-0479">Metal-binding</keyword>
<dbReference type="PROSITE" id="PS00463">
    <property type="entry name" value="ZN2_CY6_FUNGAL_1"/>
    <property type="match status" value="1"/>
</dbReference>
<dbReference type="Pfam" id="PF01124">
    <property type="entry name" value="MAPEG"/>
    <property type="match status" value="1"/>
</dbReference>
<evidence type="ECO:0000256" key="6">
    <source>
        <dbReference type="ARBA" id="ARBA00022723"/>
    </source>
</evidence>
<dbReference type="OrthoDB" id="245989at2759"/>
<dbReference type="InterPro" id="IPR007219">
    <property type="entry name" value="XnlR_reg_dom"/>
</dbReference>
<dbReference type="Pfam" id="PF00172">
    <property type="entry name" value="Zn_clus"/>
    <property type="match status" value="1"/>
</dbReference>
<evidence type="ECO:0000259" key="18">
    <source>
        <dbReference type="PROSITE" id="PS50893"/>
    </source>
</evidence>
<keyword evidence="13" id="KW-0804">Transcription</keyword>
<dbReference type="InterPro" id="IPR023352">
    <property type="entry name" value="MAPEG-like_dom_sf"/>
</dbReference>
<evidence type="ECO:0000259" key="17">
    <source>
        <dbReference type="PROSITE" id="PS50048"/>
    </source>
</evidence>
<dbReference type="PANTHER" id="PTHR19241">
    <property type="entry name" value="ATP-BINDING CASSETTE TRANSPORTER"/>
    <property type="match status" value="1"/>
</dbReference>
<dbReference type="GO" id="GO:0009893">
    <property type="term" value="P:positive regulation of metabolic process"/>
    <property type="evidence" value="ECO:0007669"/>
    <property type="project" value="UniProtKB-ARBA"/>
</dbReference>
<dbReference type="CDD" id="cd00067">
    <property type="entry name" value="GAL4"/>
    <property type="match status" value="1"/>
</dbReference>